<dbReference type="InterPro" id="IPR000551">
    <property type="entry name" value="MerR-type_HTH_dom"/>
</dbReference>
<evidence type="ECO:0000313" key="2">
    <source>
        <dbReference type="EMBL" id="KKQ46266.1"/>
    </source>
</evidence>
<evidence type="ECO:0000313" key="3">
    <source>
        <dbReference type="Proteomes" id="UP000034603"/>
    </source>
</evidence>
<dbReference type="PROSITE" id="PS50937">
    <property type="entry name" value="HTH_MERR_2"/>
    <property type="match status" value="1"/>
</dbReference>
<dbReference type="SUPFAM" id="SSF46955">
    <property type="entry name" value="Putative DNA-binding domain"/>
    <property type="match status" value="1"/>
</dbReference>
<reference evidence="2 3" key="1">
    <citation type="journal article" date="2015" name="Nature">
        <title>rRNA introns, odd ribosomes, and small enigmatic genomes across a large radiation of phyla.</title>
        <authorList>
            <person name="Brown C.T."/>
            <person name="Hug L.A."/>
            <person name="Thomas B.C."/>
            <person name="Sharon I."/>
            <person name="Castelle C.J."/>
            <person name="Singh A."/>
            <person name="Wilkins M.J."/>
            <person name="Williams K.H."/>
            <person name="Banfield J.F."/>
        </authorList>
    </citation>
    <scope>NUCLEOTIDE SEQUENCE [LARGE SCALE GENOMIC DNA]</scope>
</reference>
<dbReference type="Gene3D" id="1.10.1660.10">
    <property type="match status" value="1"/>
</dbReference>
<name>A0A0G0L0M8_9BACT</name>
<organism evidence="2 3">
    <name type="scientific">Candidatus Woesebacteria bacterium GW2011_GWA1_37_8</name>
    <dbReference type="NCBI Taxonomy" id="1618546"/>
    <lineage>
        <taxon>Bacteria</taxon>
        <taxon>Candidatus Woeseibacteriota</taxon>
    </lineage>
</organism>
<dbReference type="InterPro" id="IPR041657">
    <property type="entry name" value="HTH_17"/>
</dbReference>
<accession>A0A0G0L0M8</accession>
<feature type="domain" description="HTH merR-type" evidence="1">
    <location>
        <begin position="10"/>
        <end position="63"/>
    </location>
</feature>
<dbReference type="InterPro" id="IPR009061">
    <property type="entry name" value="DNA-bd_dom_put_sf"/>
</dbReference>
<dbReference type="InterPro" id="IPR010093">
    <property type="entry name" value="SinI_DNA-bd"/>
</dbReference>
<sequence length="63" mass="7405">MPELEELPELLTIKQVAKILNVHTETLRRWDKIGKLKAIRVGVRRGVGDRRYRKEDILKLIAK</sequence>
<dbReference type="Proteomes" id="UP000034603">
    <property type="component" value="Unassembled WGS sequence"/>
</dbReference>
<dbReference type="GO" id="GO:0006355">
    <property type="term" value="P:regulation of DNA-templated transcription"/>
    <property type="evidence" value="ECO:0007669"/>
    <property type="project" value="InterPro"/>
</dbReference>
<evidence type="ECO:0000259" key="1">
    <source>
        <dbReference type="PROSITE" id="PS50937"/>
    </source>
</evidence>
<proteinExistence type="predicted"/>
<dbReference type="GO" id="GO:0003677">
    <property type="term" value="F:DNA binding"/>
    <property type="evidence" value="ECO:0007669"/>
    <property type="project" value="InterPro"/>
</dbReference>
<protein>
    <submittedName>
        <fullName evidence="2">Binding domain protein, excisionase family protein</fullName>
    </submittedName>
</protein>
<gene>
    <name evidence="2" type="ORF">US62_C0003G0015</name>
</gene>
<dbReference type="NCBIfam" id="TIGR01764">
    <property type="entry name" value="excise"/>
    <property type="match status" value="1"/>
</dbReference>
<dbReference type="EMBL" id="LBTR01000003">
    <property type="protein sequence ID" value="KKQ46266.1"/>
    <property type="molecule type" value="Genomic_DNA"/>
</dbReference>
<dbReference type="AlphaFoldDB" id="A0A0G0L0M8"/>
<dbReference type="Pfam" id="PF12728">
    <property type="entry name" value="HTH_17"/>
    <property type="match status" value="1"/>
</dbReference>
<comment type="caution">
    <text evidence="2">The sequence shown here is derived from an EMBL/GenBank/DDBJ whole genome shotgun (WGS) entry which is preliminary data.</text>
</comment>